<comment type="caution">
    <text evidence="1">The sequence shown here is derived from an EMBL/GenBank/DDBJ whole genome shotgun (WGS) entry which is preliminary data.</text>
</comment>
<dbReference type="EMBL" id="CAJVPV010009727">
    <property type="protein sequence ID" value="CAG8644707.1"/>
    <property type="molecule type" value="Genomic_DNA"/>
</dbReference>
<evidence type="ECO:0000313" key="2">
    <source>
        <dbReference type="Proteomes" id="UP000789342"/>
    </source>
</evidence>
<organism evidence="1 2">
    <name type="scientific">Acaulospora morrowiae</name>
    <dbReference type="NCBI Taxonomy" id="94023"/>
    <lineage>
        <taxon>Eukaryota</taxon>
        <taxon>Fungi</taxon>
        <taxon>Fungi incertae sedis</taxon>
        <taxon>Mucoromycota</taxon>
        <taxon>Glomeromycotina</taxon>
        <taxon>Glomeromycetes</taxon>
        <taxon>Diversisporales</taxon>
        <taxon>Acaulosporaceae</taxon>
        <taxon>Acaulospora</taxon>
    </lineage>
</organism>
<proteinExistence type="predicted"/>
<accession>A0A9N9DQR7</accession>
<evidence type="ECO:0000313" key="1">
    <source>
        <dbReference type="EMBL" id="CAG8644707.1"/>
    </source>
</evidence>
<keyword evidence="2" id="KW-1185">Reference proteome</keyword>
<gene>
    <name evidence="1" type="ORF">AMORRO_LOCUS9681</name>
</gene>
<name>A0A9N9DQR7_9GLOM</name>
<dbReference type="Proteomes" id="UP000789342">
    <property type="component" value="Unassembled WGS sequence"/>
</dbReference>
<dbReference type="AlphaFoldDB" id="A0A9N9DQR7"/>
<dbReference type="OrthoDB" id="2439318at2759"/>
<protein>
    <submittedName>
        <fullName evidence="1">5710_t:CDS:1</fullName>
    </submittedName>
</protein>
<feature type="non-terminal residue" evidence="1">
    <location>
        <position position="135"/>
    </location>
</feature>
<sequence>MNYISVDFCSKNEILLYALPPHTTHILQPAKLPFAKLKNEYSKGCNKLYNDNEELATKHTFAKILGLVFLATYTFTAITNAFRVTEIWSLNPNVIDFDKLEPSLPTEQFKTLPQQMLPIDTMPSSPSTTLSSQPT</sequence>
<reference evidence="1" key="1">
    <citation type="submission" date="2021-06" db="EMBL/GenBank/DDBJ databases">
        <authorList>
            <person name="Kallberg Y."/>
            <person name="Tangrot J."/>
            <person name="Rosling A."/>
        </authorList>
    </citation>
    <scope>NUCLEOTIDE SEQUENCE</scope>
    <source>
        <strain evidence="1">CL551</strain>
    </source>
</reference>